<reference evidence="2" key="1">
    <citation type="submission" date="2021-02" db="EMBL/GenBank/DDBJ databases">
        <authorList>
            <person name="Nowell W R."/>
        </authorList>
    </citation>
    <scope>NUCLEOTIDE SEQUENCE</scope>
</reference>
<dbReference type="Proteomes" id="UP000677228">
    <property type="component" value="Unassembled WGS sequence"/>
</dbReference>
<keyword evidence="1" id="KW-1133">Transmembrane helix</keyword>
<keyword evidence="1" id="KW-0812">Transmembrane</keyword>
<name>A0A813RT09_9BILA</name>
<dbReference type="EMBL" id="CAJOBA010068789">
    <property type="protein sequence ID" value="CAF4379288.1"/>
    <property type="molecule type" value="Genomic_DNA"/>
</dbReference>
<keyword evidence="1" id="KW-0472">Membrane</keyword>
<dbReference type="Proteomes" id="UP000682733">
    <property type="component" value="Unassembled WGS sequence"/>
</dbReference>
<dbReference type="Proteomes" id="UP000681722">
    <property type="component" value="Unassembled WGS sequence"/>
</dbReference>
<dbReference type="EMBL" id="CAJNOK010045714">
    <property type="protein sequence ID" value="CAF1580232.1"/>
    <property type="molecule type" value="Genomic_DNA"/>
</dbReference>
<dbReference type="Proteomes" id="UP000663829">
    <property type="component" value="Unassembled WGS sequence"/>
</dbReference>
<dbReference type="EMBL" id="CAJNOQ010000301">
    <property type="protein sequence ID" value="CAF0784707.1"/>
    <property type="molecule type" value="Genomic_DNA"/>
</dbReference>
<protein>
    <submittedName>
        <fullName evidence="2">Uncharacterized protein</fullName>
    </submittedName>
</protein>
<feature type="transmembrane region" description="Helical" evidence="1">
    <location>
        <begin position="92"/>
        <end position="110"/>
    </location>
</feature>
<gene>
    <name evidence="2" type="ORF">GPM918_LOCUS2666</name>
    <name evidence="3" type="ORF">OVA965_LOCUS40918</name>
    <name evidence="4" type="ORF">SRO942_LOCUS2666</name>
    <name evidence="5" type="ORF">TMI583_LOCUS42454</name>
</gene>
<comment type="caution">
    <text evidence="2">The sequence shown here is derived from an EMBL/GenBank/DDBJ whole genome shotgun (WGS) entry which is preliminary data.</text>
</comment>
<keyword evidence="6" id="KW-1185">Reference proteome</keyword>
<evidence type="ECO:0000313" key="4">
    <source>
        <dbReference type="EMBL" id="CAF3568326.1"/>
    </source>
</evidence>
<evidence type="ECO:0000313" key="5">
    <source>
        <dbReference type="EMBL" id="CAF4379288.1"/>
    </source>
</evidence>
<dbReference type="AlphaFoldDB" id="A0A813RT09"/>
<accession>A0A813RT09</accession>
<dbReference type="EMBL" id="CAJOBC010000301">
    <property type="protein sequence ID" value="CAF3568326.1"/>
    <property type="molecule type" value="Genomic_DNA"/>
</dbReference>
<evidence type="ECO:0000313" key="2">
    <source>
        <dbReference type="EMBL" id="CAF0784707.1"/>
    </source>
</evidence>
<evidence type="ECO:0000313" key="6">
    <source>
        <dbReference type="Proteomes" id="UP000663829"/>
    </source>
</evidence>
<proteinExistence type="predicted"/>
<evidence type="ECO:0000256" key="1">
    <source>
        <dbReference type="SAM" id="Phobius"/>
    </source>
</evidence>
<sequence length="198" mass="22686">MGNDAEFLDQPPPRFQEDKHVTDFSNVPLNTKINNNNNVGINSIQTPIETLHNRNVKIELSDDNCHQRHQKLSPTHRKCSPVPLSIILGDRIFAIGLFILIIILVSYLLFHGKSIDNKLNTLTLSKNNQQDLKNLIDQFNNTLKSFELLLRQTSISKSKTGAVNFNIQLTGPELIDFYNNNRTILNDIMNRIKNYSYI</sequence>
<organism evidence="2 6">
    <name type="scientific">Didymodactylos carnosus</name>
    <dbReference type="NCBI Taxonomy" id="1234261"/>
    <lineage>
        <taxon>Eukaryota</taxon>
        <taxon>Metazoa</taxon>
        <taxon>Spiralia</taxon>
        <taxon>Gnathifera</taxon>
        <taxon>Rotifera</taxon>
        <taxon>Eurotatoria</taxon>
        <taxon>Bdelloidea</taxon>
        <taxon>Philodinida</taxon>
        <taxon>Philodinidae</taxon>
        <taxon>Didymodactylos</taxon>
    </lineage>
</organism>
<evidence type="ECO:0000313" key="3">
    <source>
        <dbReference type="EMBL" id="CAF1580232.1"/>
    </source>
</evidence>